<dbReference type="Pfam" id="PF04542">
    <property type="entry name" value="Sigma70_r2"/>
    <property type="match status" value="1"/>
</dbReference>
<feature type="compositionally biased region" description="Polar residues" evidence="6">
    <location>
        <begin position="31"/>
        <end position="46"/>
    </location>
</feature>
<sequence>MLHRDLLDMSEKMENIQSQSSQTRYDKGNLSLRSSNQRSGAMNSDEPNPLTDELAQLMMLVANNRCKTSFAKLFSHFAPKINSFGVQRLSQQGLAMDLVQETMSRVWTKAHLYNADKAAVSTWVFTIMRNQCFDMLRKVQHNREDAFGDDIWPLFESDDAENNDDDFLLSASLLQHVEELPPLQRQVVQGIYMQELTQQELADKLNIPIGTVKSRLRLGLEKLKSFMEKHYD</sequence>
<keyword evidence="10" id="KW-1185">Reference proteome</keyword>
<evidence type="ECO:0000313" key="9">
    <source>
        <dbReference type="EMBL" id="GGB59455.1"/>
    </source>
</evidence>
<proteinExistence type="inferred from homology"/>
<evidence type="ECO:0000256" key="4">
    <source>
        <dbReference type="ARBA" id="ARBA00023125"/>
    </source>
</evidence>
<dbReference type="InterPro" id="IPR007630">
    <property type="entry name" value="RNA_pol_sigma70_r4"/>
</dbReference>
<keyword evidence="5" id="KW-0804">Transcription</keyword>
<evidence type="ECO:0000256" key="1">
    <source>
        <dbReference type="ARBA" id="ARBA00010641"/>
    </source>
</evidence>
<dbReference type="InterPro" id="IPR036388">
    <property type="entry name" value="WH-like_DNA-bd_sf"/>
</dbReference>
<feature type="domain" description="RNA polymerase sigma-70 region 2" evidence="7">
    <location>
        <begin position="73"/>
        <end position="140"/>
    </location>
</feature>
<evidence type="ECO:0000256" key="5">
    <source>
        <dbReference type="ARBA" id="ARBA00023163"/>
    </source>
</evidence>
<dbReference type="Gene3D" id="1.10.10.10">
    <property type="entry name" value="Winged helix-like DNA-binding domain superfamily/Winged helix DNA-binding domain"/>
    <property type="match status" value="1"/>
</dbReference>
<dbReference type="InterPro" id="IPR013324">
    <property type="entry name" value="RNA_pol_sigma_r3/r4-like"/>
</dbReference>
<keyword evidence="4" id="KW-0238">DNA-binding</keyword>
<feature type="region of interest" description="Disordered" evidence="6">
    <location>
        <begin position="1"/>
        <end position="48"/>
    </location>
</feature>
<dbReference type="PANTHER" id="PTHR43133:SF62">
    <property type="entry name" value="RNA POLYMERASE SIGMA FACTOR SIGZ"/>
    <property type="match status" value="1"/>
</dbReference>
<organism evidence="9 10">
    <name type="scientific">Shewanella inventionis</name>
    <dbReference type="NCBI Taxonomy" id="1738770"/>
    <lineage>
        <taxon>Bacteria</taxon>
        <taxon>Pseudomonadati</taxon>
        <taxon>Pseudomonadota</taxon>
        <taxon>Gammaproteobacteria</taxon>
        <taxon>Alteromonadales</taxon>
        <taxon>Shewanellaceae</taxon>
        <taxon>Shewanella</taxon>
    </lineage>
</organism>
<dbReference type="NCBIfam" id="TIGR02937">
    <property type="entry name" value="sigma70-ECF"/>
    <property type="match status" value="1"/>
</dbReference>
<evidence type="ECO:0000256" key="3">
    <source>
        <dbReference type="ARBA" id="ARBA00023082"/>
    </source>
</evidence>
<keyword evidence="2" id="KW-0805">Transcription regulation</keyword>
<dbReference type="EMBL" id="BMII01000015">
    <property type="protein sequence ID" value="GGB59455.1"/>
    <property type="molecule type" value="Genomic_DNA"/>
</dbReference>
<dbReference type="PANTHER" id="PTHR43133">
    <property type="entry name" value="RNA POLYMERASE ECF-TYPE SIGMA FACTO"/>
    <property type="match status" value="1"/>
</dbReference>
<reference evidence="10" key="1">
    <citation type="journal article" date="2019" name="Int. J. Syst. Evol. Microbiol.">
        <title>The Global Catalogue of Microorganisms (GCM) 10K type strain sequencing project: providing services to taxonomists for standard genome sequencing and annotation.</title>
        <authorList>
            <consortium name="The Broad Institute Genomics Platform"/>
            <consortium name="The Broad Institute Genome Sequencing Center for Infectious Disease"/>
            <person name="Wu L."/>
            <person name="Ma J."/>
        </authorList>
    </citation>
    <scope>NUCLEOTIDE SEQUENCE [LARGE SCALE GENOMIC DNA]</scope>
    <source>
        <strain evidence="10">CGMCC 1.15339</strain>
    </source>
</reference>
<gene>
    <name evidence="9" type="ORF">GCM10011607_20170</name>
</gene>
<dbReference type="Proteomes" id="UP000617555">
    <property type="component" value="Unassembled WGS sequence"/>
</dbReference>
<feature type="domain" description="RNA polymerase sigma-70 region 4" evidence="8">
    <location>
        <begin position="178"/>
        <end position="224"/>
    </location>
</feature>
<accession>A0ABQ1J711</accession>
<dbReference type="SUPFAM" id="SSF88946">
    <property type="entry name" value="Sigma2 domain of RNA polymerase sigma factors"/>
    <property type="match status" value="1"/>
</dbReference>
<evidence type="ECO:0000259" key="8">
    <source>
        <dbReference type="Pfam" id="PF04545"/>
    </source>
</evidence>
<keyword evidence="3" id="KW-0731">Sigma factor</keyword>
<dbReference type="Gene3D" id="1.10.1740.10">
    <property type="match status" value="1"/>
</dbReference>
<evidence type="ECO:0000256" key="6">
    <source>
        <dbReference type="SAM" id="MobiDB-lite"/>
    </source>
</evidence>
<dbReference type="SUPFAM" id="SSF88659">
    <property type="entry name" value="Sigma3 and sigma4 domains of RNA polymerase sigma factors"/>
    <property type="match status" value="1"/>
</dbReference>
<comment type="similarity">
    <text evidence="1">Belongs to the sigma-70 factor family. ECF subfamily.</text>
</comment>
<dbReference type="InterPro" id="IPR039425">
    <property type="entry name" value="RNA_pol_sigma-70-like"/>
</dbReference>
<evidence type="ECO:0000256" key="2">
    <source>
        <dbReference type="ARBA" id="ARBA00023015"/>
    </source>
</evidence>
<dbReference type="Pfam" id="PF04545">
    <property type="entry name" value="Sigma70_r4"/>
    <property type="match status" value="1"/>
</dbReference>
<evidence type="ECO:0000313" key="10">
    <source>
        <dbReference type="Proteomes" id="UP000617555"/>
    </source>
</evidence>
<dbReference type="CDD" id="cd06171">
    <property type="entry name" value="Sigma70_r4"/>
    <property type="match status" value="1"/>
</dbReference>
<dbReference type="InterPro" id="IPR013325">
    <property type="entry name" value="RNA_pol_sigma_r2"/>
</dbReference>
<evidence type="ECO:0000259" key="7">
    <source>
        <dbReference type="Pfam" id="PF04542"/>
    </source>
</evidence>
<comment type="caution">
    <text evidence="9">The sequence shown here is derived from an EMBL/GenBank/DDBJ whole genome shotgun (WGS) entry which is preliminary data.</text>
</comment>
<dbReference type="InterPro" id="IPR007627">
    <property type="entry name" value="RNA_pol_sigma70_r2"/>
</dbReference>
<protein>
    <submittedName>
        <fullName evidence="9">RNA polymerase sigma factor ECF family 11</fullName>
    </submittedName>
</protein>
<dbReference type="InterPro" id="IPR014284">
    <property type="entry name" value="RNA_pol_sigma-70_dom"/>
</dbReference>
<feature type="compositionally biased region" description="Basic and acidic residues" evidence="6">
    <location>
        <begin position="1"/>
        <end position="14"/>
    </location>
</feature>
<name>A0ABQ1J711_9GAMM</name>